<evidence type="ECO:0000256" key="6">
    <source>
        <dbReference type="ARBA" id="ARBA00023159"/>
    </source>
</evidence>
<feature type="region of interest" description="Disordered" evidence="12">
    <location>
        <begin position="1307"/>
        <end position="1342"/>
    </location>
</feature>
<feature type="region of interest" description="Disordered" evidence="12">
    <location>
        <begin position="479"/>
        <end position="640"/>
    </location>
</feature>
<dbReference type="Proteomes" id="UP001220324">
    <property type="component" value="Unassembled WGS sequence"/>
</dbReference>
<dbReference type="Pfam" id="PF18296">
    <property type="entry name" value="MID_MedPIWI"/>
    <property type="match status" value="1"/>
</dbReference>
<feature type="compositionally biased region" description="Acidic residues" evidence="12">
    <location>
        <begin position="749"/>
        <end position="763"/>
    </location>
</feature>
<feature type="compositionally biased region" description="Low complexity" evidence="12">
    <location>
        <begin position="1307"/>
        <end position="1318"/>
    </location>
</feature>
<evidence type="ECO:0000256" key="1">
    <source>
        <dbReference type="ARBA" id="ARBA00004123"/>
    </source>
</evidence>
<evidence type="ECO:0000256" key="2">
    <source>
        <dbReference type="ARBA" id="ARBA00009354"/>
    </source>
</evidence>
<feature type="domain" description="MID" evidence="15">
    <location>
        <begin position="968"/>
        <end position="1134"/>
    </location>
</feature>
<evidence type="ECO:0000256" key="4">
    <source>
        <dbReference type="ARBA" id="ARBA00022491"/>
    </source>
</evidence>
<evidence type="ECO:0000259" key="14">
    <source>
        <dbReference type="Pfam" id="PF11597"/>
    </source>
</evidence>
<feature type="compositionally biased region" description="Polar residues" evidence="12">
    <location>
        <begin position="483"/>
        <end position="493"/>
    </location>
</feature>
<accession>A0AAD6CLR8</accession>
<feature type="region of interest" description="Disordered" evidence="12">
    <location>
        <begin position="700"/>
        <end position="720"/>
    </location>
</feature>
<dbReference type="PANTHER" id="PTHR48249">
    <property type="entry name" value="MEDIATOR OF RNA POLYMERASE II TRANSCRIPTION SUBUNIT 13"/>
    <property type="match status" value="1"/>
</dbReference>
<evidence type="ECO:0000256" key="9">
    <source>
        <dbReference type="ARBA" id="ARBA00025661"/>
    </source>
</evidence>
<dbReference type="InterPro" id="IPR051139">
    <property type="entry name" value="Mediator_complx_sub13"/>
</dbReference>
<dbReference type="EMBL" id="JAQIZZ010000008">
    <property type="protein sequence ID" value="KAJ5525586.1"/>
    <property type="molecule type" value="Genomic_DNA"/>
</dbReference>
<evidence type="ECO:0000256" key="5">
    <source>
        <dbReference type="ARBA" id="ARBA00023015"/>
    </source>
</evidence>
<evidence type="ECO:0000256" key="8">
    <source>
        <dbReference type="ARBA" id="ARBA00023242"/>
    </source>
</evidence>
<feature type="region of interest" description="Disordered" evidence="12">
    <location>
        <begin position="749"/>
        <end position="803"/>
    </location>
</feature>
<dbReference type="GO" id="GO:0045944">
    <property type="term" value="P:positive regulation of transcription by RNA polymerase II"/>
    <property type="evidence" value="ECO:0007669"/>
    <property type="project" value="TreeGrafter"/>
</dbReference>
<comment type="function">
    <text evidence="9 11">Component of the SRB8-11 complex. The SRB8-11 complex is a regulatory module of the Mediator complex which is itself involved in regulation of basal and activated RNA polymerase II-dependent transcription. The SRB8-11 complex may be involved in the transcriptional repression of a subset of genes regulated by Mediator. It may inhibit the association of the Mediator complex with RNA polymerase II to form the holoenzyme complex.</text>
</comment>
<comment type="subunit">
    <text evidence="11">Component of the SRB8-11 complex, which itself associates with the Mediator complex.</text>
</comment>
<reference evidence="16 17" key="1">
    <citation type="journal article" date="2023" name="IMA Fungus">
        <title>Comparative genomic study of the Penicillium genus elucidates a diverse pangenome and 15 lateral gene transfer events.</title>
        <authorList>
            <person name="Petersen C."/>
            <person name="Sorensen T."/>
            <person name="Nielsen M.R."/>
            <person name="Sondergaard T.E."/>
            <person name="Sorensen J.L."/>
            <person name="Fitzpatrick D.A."/>
            <person name="Frisvad J.C."/>
            <person name="Nielsen K.L."/>
        </authorList>
    </citation>
    <scope>NUCLEOTIDE SEQUENCE [LARGE SCALE GENOMIC DNA]</scope>
    <source>
        <strain evidence="16 17">IBT 35679</strain>
    </source>
</reference>
<gene>
    <name evidence="16" type="ORF">N7494_012236</name>
</gene>
<keyword evidence="17" id="KW-1185">Reference proteome</keyword>
<protein>
    <recommendedName>
        <fullName evidence="3 11">Mediator of RNA polymerase II transcription subunit 13</fullName>
    </recommendedName>
    <alternativeName>
        <fullName evidence="10 11">Mediator complex subunit 13</fullName>
    </alternativeName>
</protein>
<feature type="compositionally biased region" description="Low complexity" evidence="12">
    <location>
        <begin position="129"/>
        <end position="154"/>
    </location>
</feature>
<evidence type="ECO:0000259" key="13">
    <source>
        <dbReference type="Pfam" id="PF06333"/>
    </source>
</evidence>
<evidence type="ECO:0000259" key="15">
    <source>
        <dbReference type="Pfam" id="PF18296"/>
    </source>
</evidence>
<dbReference type="InterPro" id="IPR021643">
    <property type="entry name" value="Mediator_Med13_N"/>
</dbReference>
<dbReference type="GO" id="GO:0003713">
    <property type="term" value="F:transcription coactivator activity"/>
    <property type="evidence" value="ECO:0007669"/>
    <property type="project" value="TreeGrafter"/>
</dbReference>
<keyword evidence="4 11" id="KW-0678">Repressor</keyword>
<feature type="compositionally biased region" description="Polar residues" evidence="12">
    <location>
        <begin position="701"/>
        <end position="713"/>
    </location>
</feature>
<evidence type="ECO:0000256" key="12">
    <source>
        <dbReference type="SAM" id="MobiDB-lite"/>
    </source>
</evidence>
<dbReference type="Pfam" id="PF06333">
    <property type="entry name" value="Med13_C"/>
    <property type="match status" value="1"/>
</dbReference>
<evidence type="ECO:0000313" key="17">
    <source>
        <dbReference type="Proteomes" id="UP001220324"/>
    </source>
</evidence>
<evidence type="ECO:0000256" key="10">
    <source>
        <dbReference type="ARBA" id="ARBA00032008"/>
    </source>
</evidence>
<evidence type="ECO:0000313" key="16">
    <source>
        <dbReference type="EMBL" id="KAJ5525586.1"/>
    </source>
</evidence>
<keyword evidence="8 11" id="KW-0539">Nucleus</keyword>
<dbReference type="InterPro" id="IPR009401">
    <property type="entry name" value="Med13_C"/>
</dbReference>
<sequence length="1465" mass="160262">MDFPGNASTNIHLIDGFSTIYWRIYTEETSIANNPPEGPPNGYTILKHLSRLKDLEAKLRLLNCLASCPRRLGLWVFSPTPDFESLRTLYVKEGSEVSKKILVDMTVLKVSASGSIASQDLIRSLSSETQNQTGPQTGQQRPQQSQPNSRRPESHSSSAAIYASFISAVTGAISLHMIRSHGAFPLGSRTLFTAVQKVGYESPRVDNDSPFSKSCLTSMNIQLNGSGTLMISTQTISQVGISRLCGPQDNTADVLQMQPGTDLWLCPNGTVARLVSANVEPPTVPSPGFAVSGNVAAKKRQWKLDVVQWLVNFGLLINSVDEEVWVEVEVWEPFFARLAGEAWRQTDEPQSPLPLKRMLWPARFCFKRTSSETKPQRNEKSWPLALADDPLDFAERWPSEAETFLANNHLTPALVIEEPQSKDEDMSSPKVDGLDGLESLSRMAQYTDLPTANLVYPTPPEGAAAIGLNHVNPMDNFHDDTDFQMSPDAQQDPKTGPDFKLSPEVGIGTGRYDASDDEDLFGEMNERDFGSKGITDADFSFFDDPDFDNMHDDSPAVPNQESSQPVLEESKLEESAADTNDLPTSAPPDVQDPAQGVTLEEPLPKETTDEDMEPSNEPIAMESSPGNSSDHKSPAIISPPLSPVEVKKILFSGAREEGTQRPLDGRTLQGHYHPVAFEKKIGDWNEKYGAAGKFWFASGSKLDSSDQGPNSIPTIGLPHRSRSGLNGTYAKLAGKNASPVTLDNDFEAAADSDSETSGDSDESSSEHAPTPIIVPSLKRKRVPSESDVQSAASPAKSAGGPDVNSNLKVENCTFLGNFLANFSDWSFIGYFSAFQAQQLPVLVRREDQIPIAQLLVDQITQSSLDHPLGGCIGLFELENESLTWRTNLEETTFLGEVAKLDLKAYASLQDEVTAMPAQQPPKDSPKGSISRVAAPHVRMRRGKEYLEILPPAISFWETFGLEPAHGPKDISAYCIHPYAATNAADTFLNRFGLHYQSCNLGSHTRGDKSLGFENGLRSWDSESSSYATMMQSLKSLCEELGTDLSQYSPSTDNCVIYIINPFPHAAALADICAAFWNLFQQMAADADRQQGQPINEVALQIIPMDFIMSENSMVVPTQTEYLNLALEVYSRCRPKDTSSGPLLGAPAVLLADPLPKAINFRLAPDKGSPLQDGRSLHIAYSKSSDQRWLSVAWSDSSGSLQTSMSYCLRYRNRGTARAIAEVRNEVWATTRHIMERFQAQWKVILVNSEPIDPDEVEAWSNLAEQQNKMRPGSMELVIVAVNTVPDLSLEPNASQITSSVLNPHFSSTPVSTPNPSVSIASPEQTGNAPTPSAAYNAPTPTELSLEPDSDVVLTDISDESWAVTLSHRLNSSPHVTEFRPALASGHLLRRKGIADGDGVFTMTANLIHSQRPASLHEGLLKDILGMYRDLASLARARGMRSVQGNTLPWHIATALRAQELLSYVF</sequence>
<evidence type="ECO:0000256" key="11">
    <source>
        <dbReference type="RuleBase" id="RU364134"/>
    </source>
</evidence>
<feature type="domain" description="Mediator complex subunit Med13 N-terminal" evidence="14">
    <location>
        <begin position="1"/>
        <end position="369"/>
    </location>
</feature>
<dbReference type="GO" id="GO:0016592">
    <property type="term" value="C:mediator complex"/>
    <property type="evidence" value="ECO:0007669"/>
    <property type="project" value="InterPro"/>
</dbReference>
<comment type="caution">
    <text evidence="16">The sequence shown here is derived from an EMBL/GenBank/DDBJ whole genome shotgun (WGS) entry which is preliminary data.</text>
</comment>
<feature type="domain" description="Mediator complex subunit Med13 C-terminal" evidence="13">
    <location>
        <begin position="1145"/>
        <end position="1454"/>
    </location>
</feature>
<organism evidence="16 17">
    <name type="scientific">Penicillium frequentans</name>
    <dbReference type="NCBI Taxonomy" id="3151616"/>
    <lineage>
        <taxon>Eukaryota</taxon>
        <taxon>Fungi</taxon>
        <taxon>Dikarya</taxon>
        <taxon>Ascomycota</taxon>
        <taxon>Pezizomycotina</taxon>
        <taxon>Eurotiomycetes</taxon>
        <taxon>Eurotiomycetidae</taxon>
        <taxon>Eurotiales</taxon>
        <taxon>Aspergillaceae</taxon>
        <taxon>Penicillium</taxon>
    </lineage>
</organism>
<feature type="compositionally biased region" description="Polar residues" evidence="12">
    <location>
        <begin position="1319"/>
        <end position="1330"/>
    </location>
</feature>
<evidence type="ECO:0000256" key="3">
    <source>
        <dbReference type="ARBA" id="ARBA00019618"/>
    </source>
</evidence>
<feature type="region of interest" description="Disordered" evidence="12">
    <location>
        <begin position="914"/>
        <end position="933"/>
    </location>
</feature>
<dbReference type="InterPro" id="IPR041285">
    <property type="entry name" value="MID_MedPIWI"/>
</dbReference>
<feature type="compositionally biased region" description="Low complexity" evidence="12">
    <location>
        <begin position="790"/>
        <end position="801"/>
    </location>
</feature>
<proteinExistence type="inferred from homology"/>
<comment type="subcellular location">
    <subcellularLocation>
        <location evidence="1 11">Nucleus</location>
    </subcellularLocation>
</comment>
<dbReference type="Pfam" id="PF11597">
    <property type="entry name" value="Med13_N"/>
    <property type="match status" value="1"/>
</dbReference>
<keyword evidence="6 11" id="KW-0010">Activator</keyword>
<comment type="similarity">
    <text evidence="2 11">Belongs to the Mediator complex subunit 13 family.</text>
</comment>
<evidence type="ECO:0000256" key="7">
    <source>
        <dbReference type="ARBA" id="ARBA00023163"/>
    </source>
</evidence>
<dbReference type="PANTHER" id="PTHR48249:SF3">
    <property type="entry name" value="MEDIATOR OF RNA POLYMERASE II TRANSCRIPTION SUBUNIT 13"/>
    <property type="match status" value="1"/>
</dbReference>
<feature type="region of interest" description="Disordered" evidence="12">
    <location>
        <begin position="127"/>
        <end position="154"/>
    </location>
</feature>
<name>A0AAD6CLR8_9EURO</name>
<keyword evidence="5 11" id="KW-0805">Transcription regulation</keyword>
<keyword evidence="7 11" id="KW-0804">Transcription</keyword>